<keyword evidence="6" id="KW-1185">Reference proteome</keyword>
<dbReference type="InterPro" id="IPR014755">
    <property type="entry name" value="Cu-Rt/internalin_Ig-like"/>
</dbReference>
<evidence type="ECO:0000256" key="2">
    <source>
        <dbReference type="SAM" id="SignalP"/>
    </source>
</evidence>
<keyword evidence="1 2" id="KW-0732">Signal</keyword>
<evidence type="ECO:0000259" key="4">
    <source>
        <dbReference type="Pfam" id="PF13205"/>
    </source>
</evidence>
<reference evidence="5 6" key="1">
    <citation type="submission" date="2016-11" db="EMBL/GenBank/DDBJ databases">
        <authorList>
            <person name="Jaros S."/>
            <person name="Januszkiewicz K."/>
            <person name="Wedrychowicz H."/>
        </authorList>
    </citation>
    <scope>NUCLEOTIDE SEQUENCE [LARGE SCALE GENOMIC DNA]</scope>
    <source>
        <strain evidence="5 6">DSM 24574</strain>
    </source>
</reference>
<feature type="chain" id="PRO_5012274223" description="Glycoamylase-like domain-containing protein" evidence="2">
    <location>
        <begin position="21"/>
        <end position="652"/>
    </location>
</feature>
<evidence type="ECO:0000256" key="1">
    <source>
        <dbReference type="ARBA" id="ARBA00022729"/>
    </source>
</evidence>
<dbReference type="AlphaFoldDB" id="A0A1M5VWG6"/>
<dbReference type="OrthoDB" id="5937621at2"/>
<evidence type="ECO:0000259" key="3">
    <source>
        <dbReference type="Pfam" id="PF10091"/>
    </source>
</evidence>
<feature type="domain" description="SbsA Ig-like" evidence="4">
    <location>
        <begin position="46"/>
        <end position="135"/>
    </location>
</feature>
<feature type="domain" description="Glycoamylase-like" evidence="3">
    <location>
        <begin position="427"/>
        <end position="639"/>
    </location>
</feature>
<proteinExistence type="predicted"/>
<dbReference type="EMBL" id="FQWQ01000004">
    <property type="protein sequence ID" value="SHH79548.1"/>
    <property type="molecule type" value="Genomic_DNA"/>
</dbReference>
<dbReference type="InterPro" id="IPR032812">
    <property type="entry name" value="SbsA_Ig"/>
</dbReference>
<protein>
    <recommendedName>
        <fullName evidence="7">Glycoamylase-like domain-containing protein</fullName>
    </recommendedName>
</protein>
<evidence type="ECO:0000313" key="6">
    <source>
        <dbReference type="Proteomes" id="UP000184212"/>
    </source>
</evidence>
<dbReference type="Pfam" id="PF13205">
    <property type="entry name" value="Big_5"/>
    <property type="match status" value="2"/>
</dbReference>
<feature type="signal peptide" evidence="2">
    <location>
        <begin position="1"/>
        <end position="20"/>
    </location>
</feature>
<evidence type="ECO:0000313" key="5">
    <source>
        <dbReference type="EMBL" id="SHH79548.1"/>
    </source>
</evidence>
<dbReference type="STRING" id="947013.SAMN04488109_5470"/>
<dbReference type="PROSITE" id="PS51257">
    <property type="entry name" value="PROKAR_LIPOPROTEIN"/>
    <property type="match status" value="1"/>
</dbReference>
<evidence type="ECO:0008006" key="7">
    <source>
        <dbReference type="Google" id="ProtNLM"/>
    </source>
</evidence>
<dbReference type="RefSeq" id="WP_073140935.1">
    <property type="nucleotide sequence ID" value="NZ_FQWQ01000004.1"/>
</dbReference>
<sequence length="652" mass="71294">MYIRKLFLFLIVVCSLQACGDNDPDKTSLELQHVFIGSTEISLTGNTQAGLPIDRSISLSFSTSVDRASAANGIRLSAGGQTVNAQLNFSSEDKIVVLSPVGTLTPSTHYTLEVTSNLKSAAGQPASPATVQFTTTIGPFTLLSGEIGGKSIAGTGPIMDVPQALTMVFEFSSAVDESTLSDAAVLSGPGNTDLVFALSNGNKTVTITSASPLQHLSKFSFRLSNALKGSEGQTFDGLSENFYTAVDETPKFPVISDDALLSLVQQQTFTYFWDLGHPTSGLARERDNSGDIVTSGGSGFGIMAIVVGIERDFITRTDGVQRLNKIVTFLEHADRFHGAWPHWINGATGEVIPFSTKDNGGDLVETSFLMQGLLTARQYLQSPDTVGNNLIRRMTKLYEGVEWDWYRKDGQEVLYWHWSPNYNWDMNFALSGYFEEQITYVLAAASPTHGIPKSVYTNGYGQNGAIKTGQQYYGYTLPLGTPSPLFWVQYSYLGMDPHFKDDYADYWEQNVNATLINHAYCAANPKNYVGYSDACWGLTASDDPSSGYDAHSPSNDSGVITPTAALSSFPYAPEESMKALKFFYYTLGDRLWGPYGFYDAFDLSEGWVANSYLAIDQGPIVVMIENYRTGLLWNLFMSAPEVQAAKTKLEFN</sequence>
<organism evidence="5 6">
    <name type="scientific">Chryseolinea serpens</name>
    <dbReference type="NCBI Taxonomy" id="947013"/>
    <lineage>
        <taxon>Bacteria</taxon>
        <taxon>Pseudomonadati</taxon>
        <taxon>Bacteroidota</taxon>
        <taxon>Cytophagia</taxon>
        <taxon>Cytophagales</taxon>
        <taxon>Fulvivirgaceae</taxon>
        <taxon>Chryseolinea</taxon>
    </lineage>
</organism>
<accession>A0A1M5VWG6</accession>
<dbReference type="Pfam" id="PF10091">
    <property type="entry name" value="Glycoamylase"/>
    <property type="match status" value="1"/>
</dbReference>
<dbReference type="Gene3D" id="2.60.40.1220">
    <property type="match status" value="1"/>
</dbReference>
<feature type="domain" description="SbsA Ig-like" evidence="4">
    <location>
        <begin position="161"/>
        <end position="235"/>
    </location>
</feature>
<dbReference type="Gene3D" id="1.50.10.140">
    <property type="match status" value="1"/>
</dbReference>
<gene>
    <name evidence="5" type="ORF">SAMN04488109_5470</name>
</gene>
<name>A0A1M5VWG6_9BACT</name>
<dbReference type="InterPro" id="IPR019282">
    <property type="entry name" value="Glycoamylase-like_cons_dom"/>
</dbReference>
<dbReference type="Proteomes" id="UP000184212">
    <property type="component" value="Unassembled WGS sequence"/>
</dbReference>